<dbReference type="FunFam" id="3.40.50.300:FF:000140">
    <property type="entry name" value="Lipid A export ATP-binding/permease protein MsbA"/>
    <property type="match status" value="1"/>
</dbReference>
<name>A0A3B0X7Z9_9ZZZZ</name>
<keyword evidence="5" id="KW-0547">Nucleotide-binding</keyword>
<dbReference type="SMART" id="SM00382">
    <property type="entry name" value="AAA"/>
    <property type="match status" value="1"/>
</dbReference>
<reference evidence="14" key="1">
    <citation type="submission" date="2018-06" db="EMBL/GenBank/DDBJ databases">
        <authorList>
            <person name="Zhirakovskaya E."/>
        </authorList>
    </citation>
    <scope>NUCLEOTIDE SEQUENCE</scope>
</reference>
<evidence type="ECO:0000256" key="10">
    <source>
        <dbReference type="ARBA" id="ARBA00023136"/>
    </source>
</evidence>
<feature type="transmembrane region" description="Helical" evidence="11">
    <location>
        <begin position="285"/>
        <end position="304"/>
    </location>
</feature>
<dbReference type="Gene3D" id="3.40.50.300">
    <property type="entry name" value="P-loop containing nucleotide triphosphate hydrolases"/>
    <property type="match status" value="1"/>
</dbReference>
<gene>
    <name evidence="14" type="ORF">MNBD_GAMMA07-2140</name>
</gene>
<comment type="subcellular location">
    <subcellularLocation>
        <location evidence="1">Endomembrane system</location>
        <topology evidence="1">Multi-pass membrane protein</topology>
    </subcellularLocation>
</comment>
<evidence type="ECO:0000259" key="13">
    <source>
        <dbReference type="PROSITE" id="PS50929"/>
    </source>
</evidence>
<dbReference type="PROSITE" id="PS50929">
    <property type="entry name" value="ABC_TM1F"/>
    <property type="match status" value="1"/>
</dbReference>
<evidence type="ECO:0000256" key="3">
    <source>
        <dbReference type="ARBA" id="ARBA00022475"/>
    </source>
</evidence>
<evidence type="ECO:0000256" key="11">
    <source>
        <dbReference type="SAM" id="Phobius"/>
    </source>
</evidence>
<dbReference type="NCBIfam" id="TIGR02203">
    <property type="entry name" value="MsbA_lipidA"/>
    <property type="match status" value="1"/>
</dbReference>
<dbReference type="AlphaFoldDB" id="A0A3B0X7Z9"/>
<keyword evidence="9" id="KW-0445">Lipid transport</keyword>
<dbReference type="PROSITE" id="PS50893">
    <property type="entry name" value="ABC_TRANSPORTER_2"/>
    <property type="match status" value="1"/>
</dbReference>
<evidence type="ECO:0000256" key="1">
    <source>
        <dbReference type="ARBA" id="ARBA00004127"/>
    </source>
</evidence>
<dbReference type="CDD" id="cd18552">
    <property type="entry name" value="ABC_6TM_MsbA_like"/>
    <property type="match status" value="1"/>
</dbReference>
<keyword evidence="8 11" id="KW-1133">Transmembrane helix</keyword>
<feature type="transmembrane region" description="Helical" evidence="11">
    <location>
        <begin position="72"/>
        <end position="91"/>
    </location>
</feature>
<dbReference type="InterPro" id="IPR027417">
    <property type="entry name" value="P-loop_NTPase"/>
</dbReference>
<accession>A0A3B0X7Z9</accession>
<feature type="transmembrane region" description="Helical" evidence="11">
    <location>
        <begin position="141"/>
        <end position="166"/>
    </location>
</feature>
<feature type="transmembrane region" description="Helical" evidence="11">
    <location>
        <begin position="250"/>
        <end position="273"/>
    </location>
</feature>
<sequence>MSQASELKKSEHTSIKITYRRLLSYTFENKKVFAFSVFSMVFVALSQPAFAALMEPMLDGGFINKDPEIIQWLPYAFVGVFITRAIAGFAAEYGMAWIGRKVIQTLRAEMFERLILMPNKYFDNTSTGETISRFIYDVEQLATASTTAVTILIKDTLMLLSLIVWMFYLSPMLAAVFIILTPIMAAIVTVVSRRFRAISRRIQSSMGSITHVLEESVQGQRVVKIFGGQKYELQRFHKNNNKNRQQNMKLMVMTSLSTSILQVLTAFALAGIIYVAIQEGLKDNLTAGTFTAYITAATMLFAPLKRLSNINAVIQKGVAAAESVFAFLDIDPERDEGKHCAEKVKGDLLFENVQFSYQQVPDKTHNETVLNDINLHIKAGETVAFVGQSGSGKSTLVNLIPRLYSGYQGSVLLDGVDLNDYNITNLRQHIAYVGQEVVLFNDTIEHNITYGLNDDSGTPLSDTDYSEKLNKAAHAAHAMEFIERQNQGMQTLTGEKGVLLSGGQRQRLVIARALYKNAPVLILDEATSALDTESERIIQSALDALTKNRTTLVIAHRLSTIENADKIVVMDKGRIVEIGTHKELLEKDGAYSALHRIQFSEPDLSAS</sequence>
<dbReference type="Pfam" id="PF00664">
    <property type="entry name" value="ABC_membrane"/>
    <property type="match status" value="1"/>
</dbReference>
<protein>
    <submittedName>
        <fullName evidence="14">Lipid A export permease/ATP-binding protein MsbA</fullName>
    </submittedName>
</protein>
<dbReference type="InterPro" id="IPR011917">
    <property type="entry name" value="ABC_transpr_lipidA"/>
</dbReference>
<dbReference type="InterPro" id="IPR003593">
    <property type="entry name" value="AAA+_ATPase"/>
</dbReference>
<dbReference type="PANTHER" id="PTHR43394:SF1">
    <property type="entry name" value="ATP-BINDING CASSETTE SUB-FAMILY B MEMBER 10, MITOCHONDRIAL"/>
    <property type="match status" value="1"/>
</dbReference>
<evidence type="ECO:0000256" key="2">
    <source>
        <dbReference type="ARBA" id="ARBA00022448"/>
    </source>
</evidence>
<keyword evidence="10 11" id="KW-0472">Membrane</keyword>
<keyword evidence="3" id="KW-1003">Cell membrane</keyword>
<feature type="domain" description="ABC transmembrane type-1" evidence="13">
    <location>
        <begin position="34"/>
        <end position="316"/>
    </location>
</feature>
<evidence type="ECO:0000256" key="4">
    <source>
        <dbReference type="ARBA" id="ARBA00022692"/>
    </source>
</evidence>
<evidence type="ECO:0000256" key="6">
    <source>
        <dbReference type="ARBA" id="ARBA00022840"/>
    </source>
</evidence>
<dbReference type="PROSITE" id="PS00211">
    <property type="entry name" value="ABC_TRANSPORTER_1"/>
    <property type="match status" value="1"/>
</dbReference>
<dbReference type="InterPro" id="IPR036640">
    <property type="entry name" value="ABC1_TM_sf"/>
</dbReference>
<feature type="transmembrane region" description="Helical" evidence="11">
    <location>
        <begin position="32"/>
        <end position="52"/>
    </location>
</feature>
<feature type="domain" description="ABC transporter" evidence="12">
    <location>
        <begin position="348"/>
        <end position="597"/>
    </location>
</feature>
<dbReference type="GO" id="GO:0016887">
    <property type="term" value="F:ATP hydrolysis activity"/>
    <property type="evidence" value="ECO:0007669"/>
    <property type="project" value="InterPro"/>
</dbReference>
<keyword evidence="4 11" id="KW-0812">Transmembrane</keyword>
<dbReference type="PANTHER" id="PTHR43394">
    <property type="entry name" value="ATP-DEPENDENT PERMEASE MDL1, MITOCHONDRIAL"/>
    <property type="match status" value="1"/>
</dbReference>
<feature type="transmembrane region" description="Helical" evidence="11">
    <location>
        <begin position="172"/>
        <end position="191"/>
    </location>
</feature>
<keyword evidence="6 14" id="KW-0067">ATP-binding</keyword>
<evidence type="ECO:0000256" key="7">
    <source>
        <dbReference type="ARBA" id="ARBA00022967"/>
    </source>
</evidence>
<evidence type="ECO:0000256" key="9">
    <source>
        <dbReference type="ARBA" id="ARBA00023055"/>
    </source>
</evidence>
<evidence type="ECO:0000259" key="12">
    <source>
        <dbReference type="PROSITE" id="PS50893"/>
    </source>
</evidence>
<dbReference type="InterPro" id="IPR039421">
    <property type="entry name" value="Type_1_exporter"/>
</dbReference>
<dbReference type="GO" id="GO:0012505">
    <property type="term" value="C:endomembrane system"/>
    <property type="evidence" value="ECO:0007669"/>
    <property type="project" value="UniProtKB-SubCell"/>
</dbReference>
<organism evidence="14">
    <name type="scientific">hydrothermal vent metagenome</name>
    <dbReference type="NCBI Taxonomy" id="652676"/>
    <lineage>
        <taxon>unclassified sequences</taxon>
        <taxon>metagenomes</taxon>
        <taxon>ecological metagenomes</taxon>
    </lineage>
</organism>
<dbReference type="GO" id="GO:0034040">
    <property type="term" value="F:ATPase-coupled lipid transmembrane transporter activity"/>
    <property type="evidence" value="ECO:0007669"/>
    <property type="project" value="InterPro"/>
</dbReference>
<evidence type="ECO:0000256" key="8">
    <source>
        <dbReference type="ARBA" id="ARBA00022989"/>
    </source>
</evidence>
<proteinExistence type="predicted"/>
<dbReference type="EMBL" id="UOFF01000426">
    <property type="protein sequence ID" value="VAW57609.1"/>
    <property type="molecule type" value="Genomic_DNA"/>
</dbReference>
<evidence type="ECO:0000256" key="5">
    <source>
        <dbReference type="ARBA" id="ARBA00022741"/>
    </source>
</evidence>
<evidence type="ECO:0000313" key="14">
    <source>
        <dbReference type="EMBL" id="VAW57609.1"/>
    </source>
</evidence>
<dbReference type="SUPFAM" id="SSF90123">
    <property type="entry name" value="ABC transporter transmembrane region"/>
    <property type="match status" value="1"/>
</dbReference>
<dbReference type="SUPFAM" id="SSF52540">
    <property type="entry name" value="P-loop containing nucleoside triphosphate hydrolases"/>
    <property type="match status" value="1"/>
</dbReference>
<keyword evidence="2" id="KW-0813">Transport</keyword>
<dbReference type="InterPro" id="IPR011527">
    <property type="entry name" value="ABC1_TM_dom"/>
</dbReference>
<dbReference type="GO" id="GO:0005524">
    <property type="term" value="F:ATP binding"/>
    <property type="evidence" value="ECO:0007669"/>
    <property type="project" value="UniProtKB-KW"/>
</dbReference>
<dbReference type="Gene3D" id="1.20.1560.10">
    <property type="entry name" value="ABC transporter type 1, transmembrane domain"/>
    <property type="match status" value="1"/>
</dbReference>
<dbReference type="InterPro" id="IPR017871">
    <property type="entry name" value="ABC_transporter-like_CS"/>
</dbReference>
<dbReference type="Pfam" id="PF00005">
    <property type="entry name" value="ABC_tran"/>
    <property type="match status" value="1"/>
</dbReference>
<dbReference type="InterPro" id="IPR003439">
    <property type="entry name" value="ABC_transporter-like_ATP-bd"/>
</dbReference>
<dbReference type="GO" id="GO:0015421">
    <property type="term" value="F:ABC-type oligopeptide transporter activity"/>
    <property type="evidence" value="ECO:0007669"/>
    <property type="project" value="TreeGrafter"/>
</dbReference>
<dbReference type="GO" id="GO:0016020">
    <property type="term" value="C:membrane"/>
    <property type="evidence" value="ECO:0007669"/>
    <property type="project" value="InterPro"/>
</dbReference>
<keyword evidence="7" id="KW-1278">Translocase</keyword>